<organism evidence="1 2">
    <name type="scientific">Prevotella dentalis (strain ATCC 49559 / DSM 3688 / JCM 13448 / NCTC 12043 / ES 2772)</name>
    <name type="common">Mitsuokella dentalis</name>
    <dbReference type="NCBI Taxonomy" id="908937"/>
    <lineage>
        <taxon>Bacteria</taxon>
        <taxon>Pseudomonadati</taxon>
        <taxon>Bacteroidota</taxon>
        <taxon>Bacteroidia</taxon>
        <taxon>Bacteroidales</taxon>
        <taxon>Prevotellaceae</taxon>
        <taxon>Prevotella</taxon>
    </lineage>
</organism>
<dbReference type="KEGG" id="pdt:Prede_0838"/>
<proteinExistence type="predicted"/>
<protein>
    <submittedName>
        <fullName evidence="1">Uncharacterized protein</fullName>
    </submittedName>
</protein>
<keyword evidence="2" id="KW-1185">Reference proteome</keyword>
<evidence type="ECO:0000313" key="2">
    <source>
        <dbReference type="Proteomes" id="UP000010862"/>
    </source>
</evidence>
<accession>L0JC51</accession>
<reference evidence="2" key="1">
    <citation type="submission" date="2012-02" db="EMBL/GenBank/DDBJ databases">
        <title>Complete sequence of chromosome 1 of Prevotella dentalis DSM 3688.</title>
        <authorList>
            <person name="Lucas S."/>
            <person name="Copeland A."/>
            <person name="Lapidus A."/>
            <person name="Glavina del Rio T."/>
            <person name="Dalin E."/>
            <person name="Tice H."/>
            <person name="Bruce D."/>
            <person name="Goodwin L."/>
            <person name="Pitluck S."/>
            <person name="Peters L."/>
            <person name="Mikhailova N."/>
            <person name="Chertkov O."/>
            <person name="Kyrpides N."/>
            <person name="Mavromatis K."/>
            <person name="Ivanova N."/>
            <person name="Brettin T."/>
            <person name="Detter J.C."/>
            <person name="Han C."/>
            <person name="Larimer F."/>
            <person name="Land M."/>
            <person name="Hauser L."/>
            <person name="Markowitz V."/>
            <person name="Cheng J.-F."/>
            <person name="Hugenholtz P."/>
            <person name="Woyke T."/>
            <person name="Wu D."/>
            <person name="Gronow S."/>
            <person name="Wellnitz S."/>
            <person name="Brambilla E."/>
            <person name="Klenk H.-P."/>
            <person name="Eisen J.A."/>
        </authorList>
    </citation>
    <scope>NUCLEOTIDE SEQUENCE [LARGE SCALE GENOMIC DNA]</scope>
    <source>
        <strain evidence="2">ATCC 49559 / DSM 3688 / JCM 13448 / NCTC 12043 / ES 2772</strain>
    </source>
</reference>
<dbReference type="Proteomes" id="UP000010862">
    <property type="component" value="Chromosome 1"/>
</dbReference>
<dbReference type="EMBL" id="CP003368">
    <property type="protein sequence ID" value="AGB28182.1"/>
    <property type="molecule type" value="Genomic_DNA"/>
</dbReference>
<dbReference type="HOGENOM" id="CLU_3237622_0_0_10"/>
<sequence>MTANRFTVILSTEIALRTGAKTRGRYLNNSLIPPRLPIRLLAS</sequence>
<dbReference type="AlphaFoldDB" id="L0JC51"/>
<gene>
    <name evidence="1" type="ordered locus">Prede_0838</name>
</gene>
<name>L0JC51_PREDD</name>
<evidence type="ECO:0000313" key="1">
    <source>
        <dbReference type="EMBL" id="AGB28182.1"/>
    </source>
</evidence>